<dbReference type="InterPro" id="IPR032871">
    <property type="entry name" value="AHH_dom_containing"/>
</dbReference>
<keyword evidence="1" id="KW-0732">Signal</keyword>
<organism evidence="2 3">
    <name type="scientific">Hoylesella buccalis</name>
    <dbReference type="NCBI Taxonomy" id="28127"/>
    <lineage>
        <taxon>Bacteria</taxon>
        <taxon>Pseudomonadati</taxon>
        <taxon>Bacteroidota</taxon>
        <taxon>Bacteroidia</taxon>
        <taxon>Bacteroidales</taxon>
        <taxon>Prevotellaceae</taxon>
        <taxon>Hoylesella</taxon>
    </lineage>
</organism>
<comment type="caution">
    <text evidence="2">The sequence shown here is derived from an EMBL/GenBank/DDBJ whole genome shotgun (WGS) entry which is preliminary data.</text>
</comment>
<feature type="signal peptide" evidence="1">
    <location>
        <begin position="1"/>
        <end position="23"/>
    </location>
</feature>
<proteinExistence type="predicted"/>
<name>A0A2N6QQY0_9BACT</name>
<evidence type="ECO:0000256" key="1">
    <source>
        <dbReference type="SAM" id="SignalP"/>
    </source>
</evidence>
<feature type="chain" id="PRO_5014691869" description="Peptidylprolyl isomerase" evidence="1">
    <location>
        <begin position="24"/>
        <end position="323"/>
    </location>
</feature>
<dbReference type="Proteomes" id="UP000235564">
    <property type="component" value="Unassembled WGS sequence"/>
</dbReference>
<accession>A0A2N6QQY0</accession>
<dbReference type="AlphaFoldDB" id="A0A2N6QQY0"/>
<dbReference type="OrthoDB" id="5889044at2"/>
<evidence type="ECO:0000313" key="3">
    <source>
        <dbReference type="Proteomes" id="UP000235564"/>
    </source>
</evidence>
<protein>
    <recommendedName>
        <fullName evidence="4">Peptidylprolyl isomerase</fullName>
    </recommendedName>
</protein>
<dbReference type="Pfam" id="PF14412">
    <property type="entry name" value="AHH"/>
    <property type="match status" value="1"/>
</dbReference>
<gene>
    <name evidence="2" type="ORF">CJ231_05945</name>
</gene>
<reference evidence="2 3" key="1">
    <citation type="submission" date="2017-09" db="EMBL/GenBank/DDBJ databases">
        <title>Bacterial strain isolated from the female urinary microbiota.</title>
        <authorList>
            <person name="Thomas-White K."/>
            <person name="Kumar N."/>
            <person name="Forster S."/>
            <person name="Putonti C."/>
            <person name="Lawley T."/>
            <person name="Wolfe A.J."/>
        </authorList>
    </citation>
    <scope>NUCLEOTIDE SEQUENCE [LARGE SCALE GENOMIC DNA]</scope>
    <source>
        <strain evidence="2 3">UMB0536</strain>
    </source>
</reference>
<dbReference type="EMBL" id="PNGJ01000004">
    <property type="protein sequence ID" value="PMC24261.1"/>
    <property type="molecule type" value="Genomic_DNA"/>
</dbReference>
<sequence>MKNFKLKIFVFSILLVLPNSSFAQKQLVKTVYNGAKGLFKTEAKVLTKEGIEATNKSILKDAFKSGAEEIGKDYVRKASAKQLIRSAVRKNLLKEIEEKELGSLLRYGMVSAKKEIAHTEKSVVKKMAEKASANNNYSKEIRACSKKIGKEISKTFTRIIISSKNQYITSPQYLKIIKNKKIVIKETGIKDAKVLRENMLKVMGNDGKYAKNTLKNGNQAHHIVGNETPIAGKKLEQYGIDINDPMNGIFLPSIDRSGLRGVIHRGGHKQEYYEYIEQMFSQCKSKKDCYEVLDKVKSDLYKGKIKLYKEGTNKVNKTFRTVS</sequence>
<evidence type="ECO:0008006" key="4">
    <source>
        <dbReference type="Google" id="ProtNLM"/>
    </source>
</evidence>
<evidence type="ECO:0000313" key="2">
    <source>
        <dbReference type="EMBL" id="PMC24261.1"/>
    </source>
</evidence>
<dbReference type="RefSeq" id="WP_102697178.1">
    <property type="nucleotide sequence ID" value="NZ_PNGJ01000004.1"/>
</dbReference>